<feature type="transmembrane region" description="Helical" evidence="1">
    <location>
        <begin position="85"/>
        <end position="107"/>
    </location>
</feature>
<keyword evidence="1" id="KW-1133">Transmembrane helix</keyword>
<feature type="transmembrane region" description="Helical" evidence="1">
    <location>
        <begin position="245"/>
        <end position="266"/>
    </location>
</feature>
<feature type="transmembrane region" description="Helical" evidence="1">
    <location>
        <begin position="286"/>
        <end position="304"/>
    </location>
</feature>
<keyword evidence="1" id="KW-0472">Membrane</keyword>
<feature type="transmembrane region" description="Helical" evidence="1">
    <location>
        <begin position="170"/>
        <end position="191"/>
    </location>
</feature>
<evidence type="ECO:0000313" key="2">
    <source>
        <dbReference type="EMBL" id="KAL0956711.1"/>
    </source>
</evidence>
<keyword evidence="3" id="KW-1185">Reference proteome</keyword>
<feature type="transmembrane region" description="Helical" evidence="1">
    <location>
        <begin position="211"/>
        <end position="233"/>
    </location>
</feature>
<reference evidence="3" key="1">
    <citation type="submission" date="2024-06" db="EMBL/GenBank/DDBJ databases">
        <title>Multi-omics analyses provide insights into the biosynthesis of the anticancer antibiotic pleurotin in Hohenbuehelia grisea.</title>
        <authorList>
            <person name="Weaver J.A."/>
            <person name="Alberti F."/>
        </authorList>
    </citation>
    <scope>NUCLEOTIDE SEQUENCE [LARGE SCALE GENOMIC DNA]</scope>
    <source>
        <strain evidence="3">T-177</strain>
    </source>
</reference>
<accession>A0ABR3JNT5</accession>
<protein>
    <submittedName>
        <fullName evidence="2">Uncharacterized protein</fullName>
    </submittedName>
</protein>
<comment type="caution">
    <text evidence="2">The sequence shown here is derived from an EMBL/GenBank/DDBJ whole genome shotgun (WGS) entry which is preliminary data.</text>
</comment>
<evidence type="ECO:0000256" key="1">
    <source>
        <dbReference type="SAM" id="Phobius"/>
    </source>
</evidence>
<keyword evidence="1" id="KW-0812">Transmembrane</keyword>
<dbReference type="Proteomes" id="UP001556367">
    <property type="component" value="Unassembled WGS sequence"/>
</dbReference>
<name>A0ABR3JNT5_9AGAR</name>
<feature type="transmembrane region" description="Helical" evidence="1">
    <location>
        <begin position="20"/>
        <end position="38"/>
    </location>
</feature>
<proteinExistence type="predicted"/>
<sequence length="338" mass="37228">MTFPSPVGGASLPGDFVPSVLFAVLYGCLLPVMIWRTLKRRLRIFMLLASTLFTIERIVNLSLRAAQAHDFTMRHSPRIVKWMQATYTLGFFVIGMDMISLLSCLLVNTTYGTSTASQAPVVEGALHAAGSSDTTLYKEIIEMHPINEVVREGAPYVEDEPHRRVQIRRFSALCSGAFLGALAAGILGNIFYDQFLFGDETRADLVFGLRYASTAIALVPIIAAIAIVIWASTNMERISQPGSRLILSVAFCVAVVAIYRLSVMFNRTDAIDSTAPEALNSPQSKAMFYVFHILPEWIAVALLYGCNTREICGTGVLGDYRRRDAVGERARRRGPGFC</sequence>
<dbReference type="EMBL" id="JASNQZ010000006">
    <property type="protein sequence ID" value="KAL0956711.1"/>
    <property type="molecule type" value="Genomic_DNA"/>
</dbReference>
<evidence type="ECO:0000313" key="3">
    <source>
        <dbReference type="Proteomes" id="UP001556367"/>
    </source>
</evidence>
<gene>
    <name evidence="2" type="ORF">HGRIS_002833</name>
</gene>
<organism evidence="2 3">
    <name type="scientific">Hohenbuehelia grisea</name>
    <dbReference type="NCBI Taxonomy" id="104357"/>
    <lineage>
        <taxon>Eukaryota</taxon>
        <taxon>Fungi</taxon>
        <taxon>Dikarya</taxon>
        <taxon>Basidiomycota</taxon>
        <taxon>Agaricomycotina</taxon>
        <taxon>Agaricomycetes</taxon>
        <taxon>Agaricomycetidae</taxon>
        <taxon>Agaricales</taxon>
        <taxon>Pleurotineae</taxon>
        <taxon>Pleurotaceae</taxon>
        <taxon>Hohenbuehelia</taxon>
    </lineage>
</organism>
<feature type="transmembrane region" description="Helical" evidence="1">
    <location>
        <begin position="45"/>
        <end position="65"/>
    </location>
</feature>